<dbReference type="Proteomes" id="UP000183567">
    <property type="component" value="Unassembled WGS sequence"/>
</dbReference>
<accession>A0A1J8QDS9</accession>
<evidence type="ECO:0000313" key="3">
    <source>
        <dbReference type="Proteomes" id="UP000183567"/>
    </source>
</evidence>
<dbReference type="EMBL" id="LVVM01004950">
    <property type="protein sequence ID" value="OJA11737.1"/>
    <property type="molecule type" value="Genomic_DNA"/>
</dbReference>
<evidence type="ECO:0000313" key="2">
    <source>
        <dbReference type="EMBL" id="OJA11737.1"/>
    </source>
</evidence>
<name>A0A1J8QDS9_9AGAM</name>
<reference evidence="2 3" key="1">
    <citation type="submission" date="2016-03" db="EMBL/GenBank/DDBJ databases">
        <title>Comparative genomics of the ectomycorrhizal sister species Rhizopogon vinicolor and Rhizopogon vesiculosus (Basidiomycota: Boletales) reveals a divergence of the mating type B locus.</title>
        <authorList>
            <person name="Mujic A.B."/>
            <person name="Kuo A."/>
            <person name="Tritt A."/>
            <person name="Lipzen A."/>
            <person name="Chen C."/>
            <person name="Johnson J."/>
            <person name="Sharma A."/>
            <person name="Barry K."/>
            <person name="Grigoriev I.V."/>
            <person name="Spatafora J.W."/>
        </authorList>
    </citation>
    <scope>NUCLEOTIDE SEQUENCE [LARGE SCALE GENOMIC DNA]</scope>
    <source>
        <strain evidence="2 3">AM-OR11-056</strain>
    </source>
</reference>
<proteinExistence type="predicted"/>
<keyword evidence="3" id="KW-1185">Reference proteome</keyword>
<gene>
    <name evidence="2" type="ORF">AZE42_02920</name>
</gene>
<evidence type="ECO:0000256" key="1">
    <source>
        <dbReference type="SAM" id="MobiDB-lite"/>
    </source>
</evidence>
<comment type="caution">
    <text evidence="2">The sequence shown here is derived from an EMBL/GenBank/DDBJ whole genome shotgun (WGS) entry which is preliminary data.</text>
</comment>
<organism evidence="2 3">
    <name type="scientific">Rhizopogon vesiculosus</name>
    <dbReference type="NCBI Taxonomy" id="180088"/>
    <lineage>
        <taxon>Eukaryota</taxon>
        <taxon>Fungi</taxon>
        <taxon>Dikarya</taxon>
        <taxon>Basidiomycota</taxon>
        <taxon>Agaricomycotina</taxon>
        <taxon>Agaricomycetes</taxon>
        <taxon>Agaricomycetidae</taxon>
        <taxon>Boletales</taxon>
        <taxon>Suillineae</taxon>
        <taxon>Rhizopogonaceae</taxon>
        <taxon>Rhizopogon</taxon>
    </lineage>
</organism>
<sequence>MMTMAFLSSPKFLTKQVRRVPENGQQLPPLTLALLSPLSVRLCSHVACLLSRMSASAPAKSSMALKKRHSMATRNSSLMT</sequence>
<feature type="region of interest" description="Disordered" evidence="1">
    <location>
        <begin position="59"/>
        <end position="80"/>
    </location>
</feature>
<dbReference type="AlphaFoldDB" id="A0A1J8QDS9"/>
<protein>
    <submittedName>
        <fullName evidence="2">Uncharacterized protein</fullName>
    </submittedName>
</protein>